<dbReference type="PANTHER" id="PTHR43734:SF1">
    <property type="entry name" value="PHYTOENE DESATURASE"/>
    <property type="match status" value="1"/>
</dbReference>
<evidence type="ECO:0000256" key="5">
    <source>
        <dbReference type="SAM" id="MobiDB-lite"/>
    </source>
</evidence>
<comment type="pathway">
    <text evidence="1 4">Carotenoid biosynthesis.</text>
</comment>
<dbReference type="NCBIfam" id="TIGR02734">
    <property type="entry name" value="crtI_fam"/>
    <property type="match status" value="1"/>
</dbReference>
<dbReference type="SUPFAM" id="SSF51905">
    <property type="entry name" value="FAD/NAD(P)-binding domain"/>
    <property type="match status" value="1"/>
</dbReference>
<keyword evidence="8" id="KW-1185">Reference proteome</keyword>
<evidence type="ECO:0000256" key="4">
    <source>
        <dbReference type="RuleBase" id="RU362075"/>
    </source>
</evidence>
<feature type="domain" description="Amine oxidase" evidence="6">
    <location>
        <begin position="27"/>
        <end position="534"/>
    </location>
</feature>
<evidence type="ECO:0000256" key="2">
    <source>
        <dbReference type="ARBA" id="ARBA00022746"/>
    </source>
</evidence>
<dbReference type="Pfam" id="PF01593">
    <property type="entry name" value="Amino_oxidase"/>
    <property type="match status" value="1"/>
</dbReference>
<dbReference type="AlphaFoldDB" id="A0A1L2ZN85"/>
<name>A0A1L2ZN85_9MICC</name>
<dbReference type="InterPro" id="IPR036188">
    <property type="entry name" value="FAD/NAD-bd_sf"/>
</dbReference>
<comment type="similarity">
    <text evidence="4">Belongs to the carotenoid/retinoid oxidoreductase family.</text>
</comment>
<gene>
    <name evidence="7" type="ORF">BHE16_05730</name>
</gene>
<protein>
    <submittedName>
        <fullName evidence="7">Phytoene dehydrogenase</fullName>
    </submittedName>
</protein>
<dbReference type="PANTHER" id="PTHR43734">
    <property type="entry name" value="PHYTOENE DESATURASE"/>
    <property type="match status" value="1"/>
</dbReference>
<proteinExistence type="inferred from homology"/>
<reference evidence="7 8" key="1">
    <citation type="submission" date="2016-11" db="EMBL/GenBank/DDBJ databases">
        <title>Genome sequencing of Zhihengliuella aestuarii B18 antagonistic to Plasmodiophora brassicae.</title>
        <authorList>
            <person name="Luo Y."/>
        </authorList>
    </citation>
    <scope>NUCLEOTIDE SEQUENCE [LARGE SCALE GENOMIC DNA]</scope>
    <source>
        <strain evidence="7 8">B18</strain>
    </source>
</reference>
<keyword evidence="2 4" id="KW-0125">Carotenoid biosynthesis</keyword>
<evidence type="ECO:0000313" key="8">
    <source>
        <dbReference type="Proteomes" id="UP000183530"/>
    </source>
</evidence>
<sequence length="588" mass="64351">MAGPAIHARHQMGECGLKKVVVIGGGIAGLASATLLAHEGYEVELLERNDRLGGRAGTLNIEGFRFDTGPSWYLMPEVFEHYFQMIGTTAREQLDLMTLDPGYKVYAEPEERQHAEPHSVGHHPATHLTVPYGLNQVCRVFEEREAGSGKRLERYVKSARKTSHMAERYFLYNTFQSWKNLASREVIVSLPRLVQLLGTSLEHFVARRFKDPLLRQILGYPAVFLGTEPQQAPAMYHLMSSMDLDEGVFYPRGGFWQLVRRLEALAVEAGVTITTRATVTQIGLENRSGKQPQHASVNGVHWRDTDGAEHFTQAGVVVSAADLHHTETQLLPHRARSYPERWWRSKQSGPGAVLVLLGVEGDLPQLEHHTLFFTKDWDSNFDAIFGRETLIPNPASIYVCKPSASDPTVAPSGHENLFVLVPIPADPQLGAGGRNGAGDDVLERAADAAIDQIASWAHIPDLKERIVVRQTIGPADFANDYNSWKGGMLGPSHILSQSAMFRAQNKSRRVENLYYAGATTAPGVGVPMCLISAELVLKHLRGDTSAGPLPAPVAGSYASGSGRKAGTDSGNKEQFVAPDQYDDAGAAT</sequence>
<evidence type="ECO:0000313" key="7">
    <source>
        <dbReference type="EMBL" id="APF40599.1"/>
    </source>
</evidence>
<feature type="region of interest" description="Disordered" evidence="5">
    <location>
        <begin position="548"/>
        <end position="588"/>
    </location>
</feature>
<dbReference type="Gene3D" id="3.50.50.60">
    <property type="entry name" value="FAD/NAD(P)-binding domain"/>
    <property type="match status" value="2"/>
</dbReference>
<dbReference type="Proteomes" id="UP000183530">
    <property type="component" value="Chromosome"/>
</dbReference>
<evidence type="ECO:0000259" key="6">
    <source>
        <dbReference type="Pfam" id="PF01593"/>
    </source>
</evidence>
<keyword evidence="3 4" id="KW-0560">Oxidoreductase</keyword>
<organism evidence="7 8">
    <name type="scientific">Neomicrococcus aestuarii</name>
    <dbReference type="NCBI Taxonomy" id="556325"/>
    <lineage>
        <taxon>Bacteria</taxon>
        <taxon>Bacillati</taxon>
        <taxon>Actinomycetota</taxon>
        <taxon>Actinomycetes</taxon>
        <taxon>Micrococcales</taxon>
        <taxon>Micrococcaceae</taxon>
        <taxon>Neomicrococcus</taxon>
    </lineage>
</organism>
<dbReference type="EMBL" id="CP018135">
    <property type="protein sequence ID" value="APF40599.1"/>
    <property type="molecule type" value="Genomic_DNA"/>
</dbReference>
<dbReference type="GO" id="GO:0016117">
    <property type="term" value="P:carotenoid biosynthetic process"/>
    <property type="evidence" value="ECO:0007669"/>
    <property type="project" value="UniProtKB-KW"/>
</dbReference>
<evidence type="ECO:0000256" key="1">
    <source>
        <dbReference type="ARBA" id="ARBA00004829"/>
    </source>
</evidence>
<dbReference type="GO" id="GO:0016491">
    <property type="term" value="F:oxidoreductase activity"/>
    <property type="evidence" value="ECO:0007669"/>
    <property type="project" value="UniProtKB-KW"/>
</dbReference>
<evidence type="ECO:0000256" key="3">
    <source>
        <dbReference type="ARBA" id="ARBA00023002"/>
    </source>
</evidence>
<dbReference type="InterPro" id="IPR014105">
    <property type="entry name" value="Carotenoid/retinoid_OxRdtase"/>
</dbReference>
<dbReference type="KEGG" id="nae:BHE16_05730"/>
<dbReference type="STRING" id="556325.BHE16_05730"/>
<dbReference type="InterPro" id="IPR002937">
    <property type="entry name" value="Amino_oxidase"/>
</dbReference>
<accession>A0A1L2ZN85</accession>